<dbReference type="Pfam" id="PF13456">
    <property type="entry name" value="RVT_3"/>
    <property type="match status" value="1"/>
</dbReference>
<evidence type="ECO:0000259" key="1">
    <source>
        <dbReference type="Pfam" id="PF13456"/>
    </source>
</evidence>
<dbReference type="Proteomes" id="UP001472677">
    <property type="component" value="Unassembled WGS sequence"/>
</dbReference>
<comment type="caution">
    <text evidence="2">The sequence shown here is derived from an EMBL/GenBank/DDBJ whole genome shotgun (WGS) entry which is preliminary data.</text>
</comment>
<proteinExistence type="predicted"/>
<accession>A0ABR2F0N4</accession>
<protein>
    <recommendedName>
        <fullName evidence="1">RNase H type-1 domain-containing protein</fullName>
    </recommendedName>
</protein>
<dbReference type="InterPro" id="IPR002156">
    <property type="entry name" value="RNaseH_domain"/>
</dbReference>
<feature type="domain" description="RNase H type-1" evidence="1">
    <location>
        <begin position="120"/>
        <end position="187"/>
    </location>
</feature>
<keyword evidence="3" id="KW-1185">Reference proteome</keyword>
<evidence type="ECO:0000313" key="3">
    <source>
        <dbReference type="Proteomes" id="UP001472677"/>
    </source>
</evidence>
<reference evidence="2 3" key="1">
    <citation type="journal article" date="2024" name="G3 (Bethesda)">
        <title>Genome assembly of Hibiscus sabdariffa L. provides insights into metabolisms of medicinal natural products.</title>
        <authorList>
            <person name="Kim T."/>
        </authorList>
    </citation>
    <scope>NUCLEOTIDE SEQUENCE [LARGE SCALE GENOMIC DNA]</scope>
    <source>
        <strain evidence="2">TK-2024</strain>
        <tissue evidence="2">Old leaves</tissue>
    </source>
</reference>
<gene>
    <name evidence="2" type="ORF">V6N12_007057</name>
</gene>
<dbReference type="CDD" id="cd06222">
    <property type="entry name" value="RNase_H_like"/>
    <property type="match status" value="1"/>
</dbReference>
<dbReference type="EMBL" id="JBBPBM010000009">
    <property type="protein sequence ID" value="KAK8568508.1"/>
    <property type="molecule type" value="Genomic_DNA"/>
</dbReference>
<evidence type="ECO:0000313" key="2">
    <source>
        <dbReference type="EMBL" id="KAK8568508.1"/>
    </source>
</evidence>
<dbReference type="InterPro" id="IPR044730">
    <property type="entry name" value="RNase_H-like_dom_plant"/>
</dbReference>
<sequence>MRPPMYEEVLVSQLILMKDREWNHKKVVEFFLEDKDNILKIPIGGPNIKDEIIWHHNKNECYYVKSGYSHLTKAKDNHNIPSSSNDPRKWCASAVAIIQDSSGSIIGGTSKICVSSTSDVADTLSIRMVILEVDSAKAVPAVTNWRKGFARLSILTQVLALVDKAWEVQLCRVPRRVNRVADGLVKAVKIDCLDCDYFETPPVGINELLLIDALEAGLG</sequence>
<organism evidence="2 3">
    <name type="scientific">Hibiscus sabdariffa</name>
    <name type="common">roselle</name>
    <dbReference type="NCBI Taxonomy" id="183260"/>
    <lineage>
        <taxon>Eukaryota</taxon>
        <taxon>Viridiplantae</taxon>
        <taxon>Streptophyta</taxon>
        <taxon>Embryophyta</taxon>
        <taxon>Tracheophyta</taxon>
        <taxon>Spermatophyta</taxon>
        <taxon>Magnoliopsida</taxon>
        <taxon>eudicotyledons</taxon>
        <taxon>Gunneridae</taxon>
        <taxon>Pentapetalae</taxon>
        <taxon>rosids</taxon>
        <taxon>malvids</taxon>
        <taxon>Malvales</taxon>
        <taxon>Malvaceae</taxon>
        <taxon>Malvoideae</taxon>
        <taxon>Hibiscus</taxon>
    </lineage>
</organism>
<name>A0ABR2F0N4_9ROSI</name>